<sequence>MALVKLERSLSKPVWGGNHEKKNTLPKIEGSTPHPTIDYEKLRWLCEIDGLKGRNQEYTTEEAHEIFMTNYKDIFVKPPKKLGFPVHFAKRGETKSSTASITNKATGKTTEEDVKLKRTSHKKEYPIDTITHDIRDYLPLLHKQRKSEHPEAVRADNIKTLRRLLRKLPFERTAAENDKIFSILKTFPFFQENTPDNNSVSLLCLNMFGNTGLHMVLKGKVAPLTEPVLCGLEPSGIDSRCPTPVLTKEPVLRIDKREHTEKINLLLACGQYKLWPQQPLHQVAELFEWISYPPNTECHVLRQVDVIQTLRNLKREKKTKQVVMGKLVDTQSFAEMSVLLDEPMTCSVVTATNVKLGIIRPERIKELDEDDIQQEYIKQELKREWNEFKHKVVVESINAQGIRPGYGKWAK</sequence>
<comment type="caution">
    <text evidence="2">The sequence shown here is derived from an EMBL/GenBank/DDBJ whole genome shotgun (WGS) entry which is preliminary data.</text>
</comment>
<dbReference type="SUPFAM" id="SSF51206">
    <property type="entry name" value="cAMP-binding domain-like"/>
    <property type="match status" value="1"/>
</dbReference>
<dbReference type="InterPro" id="IPR014710">
    <property type="entry name" value="RmlC-like_jellyroll"/>
</dbReference>
<gene>
    <name evidence="2" type="ORF">KUTeg_019993</name>
</gene>
<keyword evidence="3" id="KW-1185">Reference proteome</keyword>
<reference evidence="2 3" key="1">
    <citation type="submission" date="2022-12" db="EMBL/GenBank/DDBJ databases">
        <title>Chromosome-level genome of Tegillarca granosa.</title>
        <authorList>
            <person name="Kim J."/>
        </authorList>
    </citation>
    <scope>NUCLEOTIDE SEQUENCE [LARGE SCALE GENOMIC DNA]</scope>
    <source>
        <strain evidence="2">Teg-2019</strain>
        <tissue evidence="2">Adductor muscle</tissue>
    </source>
</reference>
<dbReference type="Gene3D" id="2.60.120.10">
    <property type="entry name" value="Jelly Rolls"/>
    <property type="match status" value="1"/>
</dbReference>
<dbReference type="Proteomes" id="UP001217089">
    <property type="component" value="Unassembled WGS sequence"/>
</dbReference>
<accession>A0ABQ9EJ55</accession>
<dbReference type="InterPro" id="IPR018490">
    <property type="entry name" value="cNMP-bd_dom_sf"/>
</dbReference>
<dbReference type="PROSITE" id="PS50042">
    <property type="entry name" value="CNMP_BINDING_3"/>
    <property type="match status" value="1"/>
</dbReference>
<evidence type="ECO:0000259" key="1">
    <source>
        <dbReference type="PROSITE" id="PS50042"/>
    </source>
</evidence>
<evidence type="ECO:0000313" key="2">
    <source>
        <dbReference type="EMBL" id="KAJ8303597.1"/>
    </source>
</evidence>
<evidence type="ECO:0000313" key="3">
    <source>
        <dbReference type="Proteomes" id="UP001217089"/>
    </source>
</evidence>
<dbReference type="InterPro" id="IPR000595">
    <property type="entry name" value="cNMP-bd_dom"/>
</dbReference>
<protein>
    <recommendedName>
        <fullName evidence="1">Cyclic nucleotide-binding domain-containing protein</fullName>
    </recommendedName>
</protein>
<name>A0ABQ9EJ55_TEGGR</name>
<dbReference type="EMBL" id="JARBDR010000917">
    <property type="protein sequence ID" value="KAJ8303597.1"/>
    <property type="molecule type" value="Genomic_DNA"/>
</dbReference>
<proteinExistence type="predicted"/>
<organism evidence="2 3">
    <name type="scientific">Tegillarca granosa</name>
    <name type="common">Malaysian cockle</name>
    <name type="synonym">Anadara granosa</name>
    <dbReference type="NCBI Taxonomy" id="220873"/>
    <lineage>
        <taxon>Eukaryota</taxon>
        <taxon>Metazoa</taxon>
        <taxon>Spiralia</taxon>
        <taxon>Lophotrochozoa</taxon>
        <taxon>Mollusca</taxon>
        <taxon>Bivalvia</taxon>
        <taxon>Autobranchia</taxon>
        <taxon>Pteriomorphia</taxon>
        <taxon>Arcoida</taxon>
        <taxon>Arcoidea</taxon>
        <taxon>Arcidae</taxon>
        <taxon>Tegillarca</taxon>
    </lineage>
</organism>
<feature type="domain" description="Cyclic nucleotide-binding" evidence="1">
    <location>
        <begin position="303"/>
        <end position="367"/>
    </location>
</feature>